<feature type="domain" description="DUF4142" evidence="2">
    <location>
        <begin position="49"/>
        <end position="182"/>
    </location>
</feature>
<name>A0A1H7K746_OLID1</name>
<dbReference type="PANTHER" id="PTHR38593:SF1">
    <property type="entry name" value="BLR2558 PROTEIN"/>
    <property type="match status" value="1"/>
</dbReference>
<evidence type="ECO:0000256" key="1">
    <source>
        <dbReference type="SAM" id="MobiDB-lite"/>
    </source>
</evidence>
<dbReference type="PROSITE" id="PS51257">
    <property type="entry name" value="PROKAR_LIPOPROTEIN"/>
    <property type="match status" value="1"/>
</dbReference>
<protein>
    <submittedName>
        <fullName evidence="3">Putative membrane protein</fullName>
    </submittedName>
</protein>
<keyword evidence="4" id="KW-1185">Reference proteome</keyword>
<evidence type="ECO:0000313" key="3">
    <source>
        <dbReference type="EMBL" id="SEK82300.1"/>
    </source>
</evidence>
<feature type="compositionally biased region" description="Polar residues" evidence="1">
    <location>
        <begin position="22"/>
        <end position="34"/>
    </location>
</feature>
<dbReference type="Proteomes" id="UP000199421">
    <property type="component" value="Unassembled WGS sequence"/>
</dbReference>
<evidence type="ECO:0000259" key="2">
    <source>
        <dbReference type="Pfam" id="PF13628"/>
    </source>
</evidence>
<sequence length="190" mass="21138">MKNLLVAAVLLIMIACNQQQRNENSGEPLSSEDSLQQKREADSAKLSIEDQNFVKAIALSGMVEIATGKLAKEMSKDTAIQNFGSLLVTHHQQLAKDLKDVVAQRDIHFPEKLDDIHQQKIDSLKAVSSSDFDRTFLQMMINDHNTALALFDQTGAHGKDVQLQAFANKNIPIIRNHLRIANGLINKRGQ</sequence>
<dbReference type="Gene3D" id="1.20.1260.10">
    <property type="match status" value="1"/>
</dbReference>
<evidence type="ECO:0000313" key="4">
    <source>
        <dbReference type="Proteomes" id="UP000199421"/>
    </source>
</evidence>
<dbReference type="InterPro" id="IPR025419">
    <property type="entry name" value="DUF4142"/>
</dbReference>
<organism evidence="3 4">
    <name type="scientific">Olivibacter domesticus</name>
    <name type="common">Pseudosphingobacterium domesticum</name>
    <dbReference type="NCBI Taxonomy" id="407022"/>
    <lineage>
        <taxon>Bacteria</taxon>
        <taxon>Pseudomonadati</taxon>
        <taxon>Bacteroidota</taxon>
        <taxon>Sphingobacteriia</taxon>
        <taxon>Sphingobacteriales</taxon>
        <taxon>Sphingobacteriaceae</taxon>
        <taxon>Olivibacter</taxon>
    </lineage>
</organism>
<dbReference type="PANTHER" id="PTHR38593">
    <property type="entry name" value="BLR2558 PROTEIN"/>
    <property type="match status" value="1"/>
</dbReference>
<dbReference type="STRING" id="407022.SAMN05661044_01244"/>
<dbReference type="Pfam" id="PF13628">
    <property type="entry name" value="DUF4142"/>
    <property type="match status" value="1"/>
</dbReference>
<proteinExistence type="predicted"/>
<dbReference type="RefSeq" id="WP_093320263.1">
    <property type="nucleotide sequence ID" value="NZ_FOAF01000001.1"/>
</dbReference>
<reference evidence="4" key="1">
    <citation type="submission" date="2016-10" db="EMBL/GenBank/DDBJ databases">
        <authorList>
            <person name="Varghese N."/>
            <person name="Submissions S."/>
        </authorList>
    </citation>
    <scope>NUCLEOTIDE SEQUENCE [LARGE SCALE GENOMIC DNA]</scope>
    <source>
        <strain evidence="4">DSM 18733</strain>
    </source>
</reference>
<dbReference type="OrthoDB" id="883203at2"/>
<gene>
    <name evidence="3" type="ORF">SAMN05661044_01244</name>
</gene>
<feature type="region of interest" description="Disordered" evidence="1">
    <location>
        <begin position="22"/>
        <end position="43"/>
    </location>
</feature>
<dbReference type="EMBL" id="FOAF01000001">
    <property type="protein sequence ID" value="SEK82300.1"/>
    <property type="molecule type" value="Genomic_DNA"/>
</dbReference>
<dbReference type="InterPro" id="IPR012347">
    <property type="entry name" value="Ferritin-like"/>
</dbReference>
<dbReference type="AlphaFoldDB" id="A0A1H7K746"/>
<accession>A0A1H7K746</accession>